<dbReference type="KEGG" id="tps:THAPSDRAFT_20462"/>
<evidence type="ECO:0000313" key="3">
    <source>
        <dbReference type="Proteomes" id="UP000001449"/>
    </source>
</evidence>
<dbReference type="SUPFAM" id="SSF46565">
    <property type="entry name" value="Chaperone J-domain"/>
    <property type="match status" value="1"/>
</dbReference>
<dbReference type="OMA" id="TTHEIKQ"/>
<feature type="non-terminal residue" evidence="2">
    <location>
        <position position="66"/>
    </location>
</feature>
<dbReference type="STRING" id="35128.B8C7M6"/>
<dbReference type="InterPro" id="IPR001623">
    <property type="entry name" value="DnaJ_domain"/>
</dbReference>
<dbReference type="Proteomes" id="UP000001449">
    <property type="component" value="Chromosome 8"/>
</dbReference>
<dbReference type="InParanoid" id="B8C7M6"/>
<dbReference type="PROSITE" id="PS50076">
    <property type="entry name" value="DNAJ_2"/>
    <property type="match status" value="1"/>
</dbReference>
<dbReference type="HOGENOM" id="CLU_017633_18_1_1"/>
<dbReference type="AlphaFoldDB" id="B8C7M6"/>
<evidence type="ECO:0000313" key="2">
    <source>
        <dbReference type="EMBL" id="EED91009.1"/>
    </source>
</evidence>
<proteinExistence type="predicted"/>
<dbReference type="Gene3D" id="1.10.287.110">
    <property type="entry name" value="DnaJ domain"/>
    <property type="match status" value="1"/>
</dbReference>
<dbReference type="EMBL" id="CM000644">
    <property type="protein sequence ID" value="EED91009.1"/>
    <property type="molecule type" value="Genomic_DNA"/>
</dbReference>
<reference evidence="2 3" key="2">
    <citation type="journal article" date="2008" name="Nature">
        <title>The Phaeodactylum genome reveals the evolutionary history of diatom genomes.</title>
        <authorList>
            <person name="Bowler C."/>
            <person name="Allen A.E."/>
            <person name="Badger J.H."/>
            <person name="Grimwood J."/>
            <person name="Jabbari K."/>
            <person name="Kuo A."/>
            <person name="Maheswari U."/>
            <person name="Martens C."/>
            <person name="Maumus F."/>
            <person name="Otillar R.P."/>
            <person name="Rayko E."/>
            <person name="Salamov A."/>
            <person name="Vandepoele K."/>
            <person name="Beszteri B."/>
            <person name="Gruber A."/>
            <person name="Heijde M."/>
            <person name="Katinka M."/>
            <person name="Mock T."/>
            <person name="Valentin K."/>
            <person name="Verret F."/>
            <person name="Berges J.A."/>
            <person name="Brownlee C."/>
            <person name="Cadoret J.P."/>
            <person name="Chiovitti A."/>
            <person name="Choi C.J."/>
            <person name="Coesel S."/>
            <person name="De Martino A."/>
            <person name="Detter J.C."/>
            <person name="Durkin C."/>
            <person name="Falciatore A."/>
            <person name="Fournet J."/>
            <person name="Haruta M."/>
            <person name="Huysman M.J."/>
            <person name="Jenkins B.D."/>
            <person name="Jiroutova K."/>
            <person name="Jorgensen R.E."/>
            <person name="Joubert Y."/>
            <person name="Kaplan A."/>
            <person name="Kroger N."/>
            <person name="Kroth P.G."/>
            <person name="La Roche J."/>
            <person name="Lindquist E."/>
            <person name="Lommer M."/>
            <person name="Martin-Jezequel V."/>
            <person name="Lopez P.J."/>
            <person name="Lucas S."/>
            <person name="Mangogna M."/>
            <person name="McGinnis K."/>
            <person name="Medlin L.K."/>
            <person name="Montsant A."/>
            <person name="Oudot-Le Secq M.P."/>
            <person name="Napoli C."/>
            <person name="Obornik M."/>
            <person name="Parker M.S."/>
            <person name="Petit J.L."/>
            <person name="Porcel B.M."/>
            <person name="Poulsen N."/>
            <person name="Robison M."/>
            <person name="Rychlewski L."/>
            <person name="Rynearson T.A."/>
            <person name="Schmutz J."/>
            <person name="Shapiro H."/>
            <person name="Siaut M."/>
            <person name="Stanley M."/>
            <person name="Sussman M.R."/>
            <person name="Taylor A.R."/>
            <person name="Vardi A."/>
            <person name="von Dassow P."/>
            <person name="Vyverman W."/>
            <person name="Willis A."/>
            <person name="Wyrwicz L.S."/>
            <person name="Rokhsar D.S."/>
            <person name="Weissenbach J."/>
            <person name="Armbrust E.V."/>
            <person name="Green B.R."/>
            <person name="Van de Peer Y."/>
            <person name="Grigoriev I.V."/>
        </authorList>
    </citation>
    <scope>NUCLEOTIDE SEQUENCE [LARGE SCALE GENOMIC DNA]</scope>
    <source>
        <strain evidence="2 3">CCMP1335</strain>
    </source>
</reference>
<dbReference type="CDD" id="cd06257">
    <property type="entry name" value="DnaJ"/>
    <property type="match status" value="1"/>
</dbReference>
<dbReference type="eggNOG" id="KOG0714">
    <property type="taxonomic scope" value="Eukaryota"/>
</dbReference>
<dbReference type="PANTHER" id="PTHR24074">
    <property type="entry name" value="CO-CHAPERONE PROTEIN DJLA"/>
    <property type="match status" value="1"/>
</dbReference>
<dbReference type="GeneID" id="7452387"/>
<dbReference type="RefSeq" id="XP_002292158.1">
    <property type="nucleotide sequence ID" value="XM_002292122.1"/>
</dbReference>
<gene>
    <name evidence="2" type="ORF">THAPSDRAFT_20462</name>
</gene>
<dbReference type="PaxDb" id="35128-Thaps20462"/>
<dbReference type="InterPro" id="IPR050817">
    <property type="entry name" value="DjlA_DnaK_co-chaperone"/>
</dbReference>
<dbReference type="InterPro" id="IPR036869">
    <property type="entry name" value="J_dom_sf"/>
</dbReference>
<dbReference type="PRINTS" id="PR00625">
    <property type="entry name" value="JDOMAIN"/>
</dbReference>
<evidence type="ECO:0000259" key="1">
    <source>
        <dbReference type="PROSITE" id="PS50076"/>
    </source>
</evidence>
<reference evidence="2 3" key="1">
    <citation type="journal article" date="2004" name="Science">
        <title>The genome of the diatom Thalassiosira pseudonana: ecology, evolution, and metabolism.</title>
        <authorList>
            <person name="Armbrust E.V."/>
            <person name="Berges J.A."/>
            <person name="Bowler C."/>
            <person name="Green B.R."/>
            <person name="Martinez D."/>
            <person name="Putnam N.H."/>
            <person name="Zhou S."/>
            <person name="Allen A.E."/>
            <person name="Apt K.E."/>
            <person name="Bechner M."/>
            <person name="Brzezinski M.A."/>
            <person name="Chaal B.K."/>
            <person name="Chiovitti A."/>
            <person name="Davis A.K."/>
            <person name="Demarest M.S."/>
            <person name="Detter J.C."/>
            <person name="Glavina T."/>
            <person name="Goodstein D."/>
            <person name="Hadi M.Z."/>
            <person name="Hellsten U."/>
            <person name="Hildebrand M."/>
            <person name="Jenkins B.D."/>
            <person name="Jurka J."/>
            <person name="Kapitonov V.V."/>
            <person name="Kroger N."/>
            <person name="Lau W.W."/>
            <person name="Lane T.W."/>
            <person name="Larimer F.W."/>
            <person name="Lippmeier J.C."/>
            <person name="Lucas S."/>
            <person name="Medina M."/>
            <person name="Montsant A."/>
            <person name="Obornik M."/>
            <person name="Parker M.S."/>
            <person name="Palenik B."/>
            <person name="Pazour G.J."/>
            <person name="Richardson P.M."/>
            <person name="Rynearson T.A."/>
            <person name="Saito M.A."/>
            <person name="Schwartz D.C."/>
            <person name="Thamatrakoln K."/>
            <person name="Valentin K."/>
            <person name="Vardi A."/>
            <person name="Wilkerson F.P."/>
            <person name="Rokhsar D.S."/>
        </authorList>
    </citation>
    <scope>NUCLEOTIDE SEQUENCE [LARGE SCALE GENOMIC DNA]</scope>
    <source>
        <strain evidence="2 3">CCMP1335</strain>
    </source>
</reference>
<accession>B8C7M6</accession>
<feature type="domain" description="J" evidence="1">
    <location>
        <begin position="2"/>
        <end position="66"/>
    </location>
</feature>
<protein>
    <recommendedName>
        <fullName evidence="1">J domain-containing protein</fullName>
    </recommendedName>
</protein>
<feature type="non-terminal residue" evidence="2">
    <location>
        <position position="1"/>
    </location>
</feature>
<sequence>KDLYKILHLPRTATTHEIKQSYRKIALALHPDRHNGCEIKSNEFKQASEAYKILSDYSTRVEYDRW</sequence>
<dbReference type="SMART" id="SM00271">
    <property type="entry name" value="DnaJ"/>
    <property type="match status" value="1"/>
</dbReference>
<keyword evidence="3" id="KW-1185">Reference proteome</keyword>
<name>B8C7M6_THAPS</name>
<organism evidence="2 3">
    <name type="scientific">Thalassiosira pseudonana</name>
    <name type="common">Marine diatom</name>
    <name type="synonym">Cyclotella nana</name>
    <dbReference type="NCBI Taxonomy" id="35128"/>
    <lineage>
        <taxon>Eukaryota</taxon>
        <taxon>Sar</taxon>
        <taxon>Stramenopiles</taxon>
        <taxon>Ochrophyta</taxon>
        <taxon>Bacillariophyta</taxon>
        <taxon>Coscinodiscophyceae</taxon>
        <taxon>Thalassiosirophycidae</taxon>
        <taxon>Thalassiosirales</taxon>
        <taxon>Thalassiosiraceae</taxon>
        <taxon>Thalassiosira</taxon>
    </lineage>
</organism>
<dbReference type="Pfam" id="PF00226">
    <property type="entry name" value="DnaJ"/>
    <property type="match status" value="1"/>
</dbReference>